<proteinExistence type="predicted"/>
<evidence type="ECO:0000313" key="3">
    <source>
        <dbReference type="Proteomes" id="UP000319143"/>
    </source>
</evidence>
<comment type="caution">
    <text evidence="2">The sequence shown here is derived from an EMBL/GenBank/DDBJ whole genome shotgun (WGS) entry which is preliminary data.</text>
</comment>
<dbReference type="SMART" id="SM00564">
    <property type="entry name" value="PQQ"/>
    <property type="match status" value="4"/>
</dbReference>
<feature type="domain" description="Pyrrolo-quinoline quinone repeat" evidence="1">
    <location>
        <begin position="45"/>
        <end position="99"/>
    </location>
</feature>
<dbReference type="SUPFAM" id="SSF50998">
    <property type="entry name" value="Quinoprotein alcohol dehydrogenase-like"/>
    <property type="match status" value="1"/>
</dbReference>
<dbReference type="PANTHER" id="PTHR34512:SF30">
    <property type="entry name" value="OUTER MEMBRANE PROTEIN ASSEMBLY FACTOR BAMB"/>
    <property type="match status" value="1"/>
</dbReference>
<dbReference type="Pfam" id="PF13360">
    <property type="entry name" value="PQQ_2"/>
    <property type="match status" value="3"/>
</dbReference>
<feature type="domain" description="Pyrrolo-quinoline quinone repeat" evidence="1">
    <location>
        <begin position="312"/>
        <end position="375"/>
    </location>
</feature>
<sequence length="417" mass="46029">MIRSRYWFFMVLLTTVSYGEDWPAWRGPRGDGTSLEMNVPTKWNGATGENIVWKTAIPGNGYSSPIVSGDSIFLTACDVTSRQRMLHCLDRETGAIRWTRNVIESPLEGKHNLNSYASGTPATDGVSVFVCFLQSEEPRTAEEPGEMVVASYDFQGNQNWLVTAGGFSSMHGFCTSPVLHGDLVIVNGDHDGDSYLAGLNKATGRVVWKTPRVHRTRSYVTPLLQEVDGKTQAVLTGSKRVAGYDPDTGDLLWWIEGPTEQFVASMVFDGERFFLAAGFPTYHVMAIRPGGHDDVTDSHVIWHVEDARCYVPSPVVVHDRLFIADDRGTAHCLDTKSGEHEWRARLGRHFSASLVTANDLVYFITDDGETKILSASGDQEVLQVNELGESVFASPAISNGRLYLRSTEHLFCIGEAS</sequence>
<accession>A0A5C6D383</accession>
<dbReference type="Gene3D" id="2.40.10.480">
    <property type="match status" value="1"/>
</dbReference>
<gene>
    <name evidence="2" type="ORF">Poly41_66700</name>
</gene>
<reference evidence="2 3" key="1">
    <citation type="submission" date="2019-02" db="EMBL/GenBank/DDBJ databases">
        <title>Deep-cultivation of Planctomycetes and their phenomic and genomic characterization uncovers novel biology.</title>
        <authorList>
            <person name="Wiegand S."/>
            <person name="Jogler M."/>
            <person name="Boedeker C."/>
            <person name="Pinto D."/>
            <person name="Vollmers J."/>
            <person name="Rivas-Marin E."/>
            <person name="Kohn T."/>
            <person name="Peeters S.H."/>
            <person name="Heuer A."/>
            <person name="Rast P."/>
            <person name="Oberbeckmann S."/>
            <person name="Bunk B."/>
            <person name="Jeske O."/>
            <person name="Meyerdierks A."/>
            <person name="Storesund J.E."/>
            <person name="Kallscheuer N."/>
            <person name="Luecker S."/>
            <person name="Lage O.M."/>
            <person name="Pohl T."/>
            <person name="Merkel B.J."/>
            <person name="Hornburger P."/>
            <person name="Mueller R.-W."/>
            <person name="Bruemmer F."/>
            <person name="Labrenz M."/>
            <person name="Spormann A.M."/>
            <person name="Op Den Camp H."/>
            <person name="Overmann J."/>
            <person name="Amann R."/>
            <person name="Jetten M.S.M."/>
            <person name="Mascher T."/>
            <person name="Medema M.H."/>
            <person name="Devos D.P."/>
            <person name="Kaster A.-K."/>
            <person name="Ovreas L."/>
            <person name="Rohde M."/>
            <person name="Galperin M.Y."/>
            <person name="Jogler C."/>
        </authorList>
    </citation>
    <scope>NUCLEOTIDE SEQUENCE [LARGE SCALE GENOMIC DNA]</scope>
    <source>
        <strain evidence="2 3">Poly41</strain>
    </source>
</reference>
<evidence type="ECO:0000313" key="2">
    <source>
        <dbReference type="EMBL" id="TWU30575.1"/>
    </source>
</evidence>
<dbReference type="RefSeq" id="WP_146531341.1">
    <property type="nucleotide sequence ID" value="NZ_SJPV01000022.1"/>
</dbReference>
<dbReference type="AlphaFoldDB" id="A0A5C6D383"/>
<dbReference type="Gene3D" id="2.130.10.10">
    <property type="entry name" value="YVTN repeat-like/Quinoprotein amine dehydrogenase"/>
    <property type="match status" value="1"/>
</dbReference>
<evidence type="ECO:0000259" key="1">
    <source>
        <dbReference type="Pfam" id="PF13360"/>
    </source>
</evidence>
<dbReference type="EMBL" id="SJPV01000022">
    <property type="protein sequence ID" value="TWU30575.1"/>
    <property type="molecule type" value="Genomic_DNA"/>
</dbReference>
<protein>
    <submittedName>
        <fullName evidence="2">Outer membrane biogenesis protein BamB</fullName>
    </submittedName>
</protein>
<dbReference type="InterPro" id="IPR002372">
    <property type="entry name" value="PQQ_rpt_dom"/>
</dbReference>
<keyword evidence="3" id="KW-1185">Reference proteome</keyword>
<dbReference type="InterPro" id="IPR015943">
    <property type="entry name" value="WD40/YVTN_repeat-like_dom_sf"/>
</dbReference>
<dbReference type="PANTHER" id="PTHR34512">
    <property type="entry name" value="CELL SURFACE PROTEIN"/>
    <property type="match status" value="1"/>
</dbReference>
<organism evidence="2 3">
    <name type="scientific">Novipirellula artificiosorum</name>
    <dbReference type="NCBI Taxonomy" id="2528016"/>
    <lineage>
        <taxon>Bacteria</taxon>
        <taxon>Pseudomonadati</taxon>
        <taxon>Planctomycetota</taxon>
        <taxon>Planctomycetia</taxon>
        <taxon>Pirellulales</taxon>
        <taxon>Pirellulaceae</taxon>
        <taxon>Novipirellula</taxon>
    </lineage>
</organism>
<dbReference type="InterPro" id="IPR011047">
    <property type="entry name" value="Quinoprotein_ADH-like_sf"/>
</dbReference>
<dbReference type="OrthoDB" id="244732at2"/>
<name>A0A5C6D383_9BACT</name>
<feature type="domain" description="Pyrrolo-quinoline quinone repeat" evidence="1">
    <location>
        <begin position="152"/>
        <end position="256"/>
    </location>
</feature>
<dbReference type="InterPro" id="IPR018391">
    <property type="entry name" value="PQQ_b-propeller_rpt"/>
</dbReference>
<dbReference type="Proteomes" id="UP000319143">
    <property type="component" value="Unassembled WGS sequence"/>
</dbReference>